<keyword evidence="3" id="KW-1185">Reference proteome</keyword>
<accession>A0A433RW35</accession>
<gene>
    <name evidence="2" type="ORF">QI30_05670</name>
</gene>
<sequence>MGMIYMTMTQPVFFVFLYCIMLIIVSIDGLLQYKRYKAVLYGEQVKQPLLGILYTSLRQHHFLRIVVEFCLKFGIYFYAYLLYPYSWMLALCALLIIGRLYVLWMPMGKLRTTKWDFITLFVELIFLTLFTASLLVYEA</sequence>
<organism evidence="2 3">
    <name type="scientific">Candidatus Kurthia intestinigallinarum</name>
    <dbReference type="NCBI Taxonomy" id="1562256"/>
    <lineage>
        <taxon>Bacteria</taxon>
        <taxon>Bacillati</taxon>
        <taxon>Bacillota</taxon>
        <taxon>Bacilli</taxon>
        <taxon>Bacillales</taxon>
        <taxon>Caryophanaceae</taxon>
        <taxon>Kurthia</taxon>
    </lineage>
</organism>
<evidence type="ECO:0000313" key="3">
    <source>
        <dbReference type="Proteomes" id="UP000288623"/>
    </source>
</evidence>
<proteinExistence type="predicted"/>
<reference evidence="2 3" key="1">
    <citation type="submission" date="2014-11" db="EMBL/GenBank/DDBJ databases">
        <title>Genome sequence and analysis of novel Kurthia sp.</title>
        <authorList>
            <person name="Lawson J.N."/>
            <person name="Gonzalez J.E."/>
            <person name="Rinauldi L."/>
            <person name="Xuan Z."/>
            <person name="Firman A."/>
            <person name="Shaddox L."/>
            <person name="Trudeau A."/>
            <person name="Shah S."/>
            <person name="Reiman D."/>
        </authorList>
    </citation>
    <scope>NUCLEOTIDE SEQUENCE [LARGE SCALE GENOMIC DNA]</scope>
    <source>
        <strain evidence="2 3">3B1D</strain>
    </source>
</reference>
<feature type="transmembrane region" description="Helical" evidence="1">
    <location>
        <begin position="87"/>
        <end position="105"/>
    </location>
</feature>
<evidence type="ECO:0000313" key="2">
    <source>
        <dbReference type="EMBL" id="RUS57484.1"/>
    </source>
</evidence>
<evidence type="ECO:0000256" key="1">
    <source>
        <dbReference type="SAM" id="Phobius"/>
    </source>
</evidence>
<dbReference type="AlphaFoldDB" id="A0A433RW35"/>
<dbReference type="OrthoDB" id="2456166at2"/>
<feature type="transmembrane region" description="Helical" evidence="1">
    <location>
        <begin position="12"/>
        <end position="31"/>
    </location>
</feature>
<feature type="transmembrane region" description="Helical" evidence="1">
    <location>
        <begin position="117"/>
        <end position="137"/>
    </location>
</feature>
<evidence type="ECO:0008006" key="4">
    <source>
        <dbReference type="Google" id="ProtNLM"/>
    </source>
</evidence>
<keyword evidence="1" id="KW-0472">Membrane</keyword>
<protein>
    <recommendedName>
        <fullName evidence="4">DUF4181 domain-containing protein</fullName>
    </recommendedName>
</protein>
<comment type="caution">
    <text evidence="2">The sequence shown here is derived from an EMBL/GenBank/DDBJ whole genome shotgun (WGS) entry which is preliminary data.</text>
</comment>
<dbReference type="Proteomes" id="UP000288623">
    <property type="component" value="Unassembled WGS sequence"/>
</dbReference>
<name>A0A433RW35_9BACL</name>
<keyword evidence="1" id="KW-0812">Transmembrane</keyword>
<dbReference type="EMBL" id="JTFC01000024">
    <property type="protein sequence ID" value="RUS57484.1"/>
    <property type="molecule type" value="Genomic_DNA"/>
</dbReference>
<keyword evidence="1" id="KW-1133">Transmembrane helix</keyword>